<name>A0ACB9GWV4_9ASTR</name>
<reference evidence="1 2" key="2">
    <citation type="journal article" date="2022" name="Mol. Ecol. Resour.">
        <title>The genomes of chicory, endive, great burdock and yacon provide insights into Asteraceae paleo-polyploidization history and plant inulin production.</title>
        <authorList>
            <person name="Fan W."/>
            <person name="Wang S."/>
            <person name="Wang H."/>
            <person name="Wang A."/>
            <person name="Jiang F."/>
            <person name="Liu H."/>
            <person name="Zhao H."/>
            <person name="Xu D."/>
            <person name="Zhang Y."/>
        </authorList>
    </citation>
    <scope>NUCLEOTIDE SEQUENCE [LARGE SCALE GENOMIC DNA]</scope>
    <source>
        <strain evidence="2">cv. Yunnan</strain>
        <tissue evidence="1">Leaves</tissue>
    </source>
</reference>
<evidence type="ECO:0000313" key="2">
    <source>
        <dbReference type="Proteomes" id="UP001056120"/>
    </source>
</evidence>
<dbReference type="EMBL" id="CM042030">
    <property type="protein sequence ID" value="KAI3787663.1"/>
    <property type="molecule type" value="Genomic_DNA"/>
</dbReference>
<sequence>MNRLIISGVPATVEHRAAGVQNFITVMDSLKLNMSAVDQEFPLLSDLSVQGQMSLSWKVLPFSPSEDPSLERESSRSPRARETAPLMAEAHMPRKHSDDSVKLFVGQVPKHMTETQLIAMFKEFALVDEVNIIKDKATRASRGCCFVICPSMEEADKAVDAFHNNRTLPGASSPLQVKYADGELERLEHKLFIGMLPKNVSEGEVTTLLSQYGTLKDLQILRGASQQTSKGCAFVKYETKEQAVAAIEGLNGKHKMEGSTVPLVLKWADTEKERQVRKAQKAQSLGSTFANVDPSQHPSLFGALPMGYMSPYNGYGYQVCFIIVLAFASLQYFLFLSCVPFFAIAIWH</sequence>
<organism evidence="1 2">
    <name type="scientific">Smallanthus sonchifolius</name>
    <dbReference type="NCBI Taxonomy" id="185202"/>
    <lineage>
        <taxon>Eukaryota</taxon>
        <taxon>Viridiplantae</taxon>
        <taxon>Streptophyta</taxon>
        <taxon>Embryophyta</taxon>
        <taxon>Tracheophyta</taxon>
        <taxon>Spermatophyta</taxon>
        <taxon>Magnoliopsida</taxon>
        <taxon>eudicotyledons</taxon>
        <taxon>Gunneridae</taxon>
        <taxon>Pentapetalae</taxon>
        <taxon>asterids</taxon>
        <taxon>campanulids</taxon>
        <taxon>Asterales</taxon>
        <taxon>Asteraceae</taxon>
        <taxon>Asteroideae</taxon>
        <taxon>Heliantheae alliance</taxon>
        <taxon>Millerieae</taxon>
        <taxon>Smallanthus</taxon>
    </lineage>
</organism>
<proteinExistence type="predicted"/>
<comment type="caution">
    <text evidence="1">The sequence shown here is derived from an EMBL/GenBank/DDBJ whole genome shotgun (WGS) entry which is preliminary data.</text>
</comment>
<accession>A0ACB9GWV4</accession>
<keyword evidence="2" id="KW-1185">Reference proteome</keyword>
<reference evidence="2" key="1">
    <citation type="journal article" date="2022" name="Mol. Ecol. Resour.">
        <title>The genomes of chicory, endive, great burdock and yacon provide insights into Asteraceae palaeo-polyploidization history and plant inulin production.</title>
        <authorList>
            <person name="Fan W."/>
            <person name="Wang S."/>
            <person name="Wang H."/>
            <person name="Wang A."/>
            <person name="Jiang F."/>
            <person name="Liu H."/>
            <person name="Zhao H."/>
            <person name="Xu D."/>
            <person name="Zhang Y."/>
        </authorList>
    </citation>
    <scope>NUCLEOTIDE SEQUENCE [LARGE SCALE GENOMIC DNA]</scope>
    <source>
        <strain evidence="2">cv. Yunnan</strain>
    </source>
</reference>
<protein>
    <submittedName>
        <fullName evidence="1">Uncharacterized protein</fullName>
    </submittedName>
</protein>
<dbReference type="Proteomes" id="UP001056120">
    <property type="component" value="Linkage Group LG13"/>
</dbReference>
<evidence type="ECO:0000313" key="1">
    <source>
        <dbReference type="EMBL" id="KAI3787663.1"/>
    </source>
</evidence>
<gene>
    <name evidence="1" type="ORF">L1987_42288</name>
</gene>